<comment type="subcellular location">
    <subcellularLocation>
        <location evidence="1">Endomembrane system</location>
        <topology evidence="1">Multi-pass membrane protein</topology>
    </subcellularLocation>
</comment>
<dbReference type="InterPro" id="IPR052527">
    <property type="entry name" value="Metal_cation-efflux_comp"/>
</dbReference>
<evidence type="ECO:0000256" key="4">
    <source>
        <dbReference type="ARBA" id="ARBA00023136"/>
    </source>
</evidence>
<dbReference type="PANTHER" id="PTHR43847:SF1">
    <property type="entry name" value="BLL3993 PROTEIN"/>
    <property type="match status" value="1"/>
</dbReference>
<evidence type="ECO:0000256" key="5">
    <source>
        <dbReference type="SAM" id="Phobius"/>
    </source>
</evidence>
<reference evidence="6 7" key="1">
    <citation type="submission" date="2014-04" db="EMBL/GenBank/DDBJ databases">
        <title>Genome assembly of Hyalangium minutum DSM 14724.</title>
        <authorList>
            <person name="Sharma G."/>
            <person name="Subramanian S."/>
        </authorList>
    </citation>
    <scope>NUCLEOTIDE SEQUENCE [LARGE SCALE GENOMIC DNA]</scope>
    <source>
        <strain evidence="6 7">DSM 14724</strain>
    </source>
</reference>
<evidence type="ECO:0000313" key="7">
    <source>
        <dbReference type="Proteomes" id="UP000028725"/>
    </source>
</evidence>
<dbReference type="AlphaFoldDB" id="A0A085WXQ2"/>
<keyword evidence="7" id="KW-1185">Reference proteome</keyword>
<dbReference type="STRING" id="394096.DB31_0728"/>
<name>A0A085WXQ2_9BACT</name>
<keyword evidence="3 5" id="KW-1133">Transmembrane helix</keyword>
<evidence type="ECO:0000256" key="3">
    <source>
        <dbReference type="ARBA" id="ARBA00022989"/>
    </source>
</evidence>
<proteinExistence type="predicted"/>
<comment type="caution">
    <text evidence="6">The sequence shown here is derived from an EMBL/GenBank/DDBJ whole genome shotgun (WGS) entry which is preliminary data.</text>
</comment>
<protein>
    <recommendedName>
        <fullName evidence="8">Isoprenylcysteine carboxyl methyltransferase</fullName>
    </recommendedName>
</protein>
<keyword evidence="4 5" id="KW-0472">Membrane</keyword>
<dbReference type="GO" id="GO:0012505">
    <property type="term" value="C:endomembrane system"/>
    <property type="evidence" value="ECO:0007669"/>
    <property type="project" value="UniProtKB-SubCell"/>
</dbReference>
<evidence type="ECO:0000256" key="1">
    <source>
        <dbReference type="ARBA" id="ARBA00004127"/>
    </source>
</evidence>
<dbReference type="PANTHER" id="PTHR43847">
    <property type="entry name" value="BLL3993 PROTEIN"/>
    <property type="match status" value="1"/>
</dbReference>
<evidence type="ECO:0000313" key="6">
    <source>
        <dbReference type="EMBL" id="KFE72465.1"/>
    </source>
</evidence>
<evidence type="ECO:0008006" key="8">
    <source>
        <dbReference type="Google" id="ProtNLM"/>
    </source>
</evidence>
<dbReference type="Gene3D" id="1.20.120.1630">
    <property type="match status" value="1"/>
</dbReference>
<evidence type="ECO:0000256" key="2">
    <source>
        <dbReference type="ARBA" id="ARBA00022692"/>
    </source>
</evidence>
<dbReference type="InterPro" id="IPR007318">
    <property type="entry name" value="Phopholipid_MeTrfase"/>
</dbReference>
<accession>A0A085WXQ2</accession>
<organism evidence="6 7">
    <name type="scientific">Hyalangium minutum</name>
    <dbReference type="NCBI Taxonomy" id="394096"/>
    <lineage>
        <taxon>Bacteria</taxon>
        <taxon>Pseudomonadati</taxon>
        <taxon>Myxococcota</taxon>
        <taxon>Myxococcia</taxon>
        <taxon>Myxococcales</taxon>
        <taxon>Cystobacterineae</taxon>
        <taxon>Archangiaceae</taxon>
        <taxon>Hyalangium</taxon>
    </lineage>
</organism>
<feature type="transmembrane region" description="Helical" evidence="5">
    <location>
        <begin position="43"/>
        <end position="76"/>
    </location>
</feature>
<keyword evidence="2 5" id="KW-0812">Transmembrane</keyword>
<dbReference type="EMBL" id="JMCB01000001">
    <property type="protein sequence ID" value="KFE72465.1"/>
    <property type="molecule type" value="Genomic_DNA"/>
</dbReference>
<dbReference type="Pfam" id="PF04191">
    <property type="entry name" value="PEMT"/>
    <property type="match status" value="1"/>
</dbReference>
<dbReference type="Proteomes" id="UP000028725">
    <property type="component" value="Unassembled WGS sequence"/>
</dbReference>
<gene>
    <name evidence="6" type="ORF">DB31_0728</name>
</gene>
<sequence length="107" mass="12535">MLLGGVVLLVMSMRQFTRADIDMRPWMPTAGIMDKGLYSWTRNPMYLSFAIIYLGIALLIPSEWAVLTLIPALLVIRYYVIAKEERYLEATFGEPYVRYKARVRRWL</sequence>